<feature type="short sequence motif" description="DGA/G" evidence="2">
    <location>
        <begin position="375"/>
        <end position="377"/>
    </location>
</feature>
<name>A0ABD1YP50_9MARC</name>
<gene>
    <name evidence="5" type="ORF">R1flu_017049</name>
</gene>
<comment type="domain">
    <text evidence="3">The nitrogen atoms of the two glycine residues in the GGXR motif define the oxyanion hole, and stabilize the oxyanion that forms during the nucleophilic attack by the catalytic serine during substrate cleavage.</text>
</comment>
<evidence type="ECO:0000256" key="3">
    <source>
        <dbReference type="RuleBase" id="RU361262"/>
    </source>
</evidence>
<comment type="function">
    <text evidence="3">Lipolytic acyl hydrolase (LAH).</text>
</comment>
<dbReference type="PROSITE" id="PS51635">
    <property type="entry name" value="PNPLA"/>
    <property type="match status" value="1"/>
</dbReference>
<evidence type="ECO:0000256" key="2">
    <source>
        <dbReference type="PROSITE-ProRule" id="PRU01161"/>
    </source>
</evidence>
<dbReference type="InterPro" id="IPR016035">
    <property type="entry name" value="Acyl_Trfase/lysoPLipase"/>
</dbReference>
<comment type="caution">
    <text evidence="5">The sequence shown here is derived from an EMBL/GenBank/DDBJ whole genome shotgun (WGS) entry which is preliminary data.</text>
</comment>
<dbReference type="InterPro" id="IPR002641">
    <property type="entry name" value="PNPLA_dom"/>
</dbReference>
<dbReference type="EC" id="3.1.1.-" evidence="3"/>
<dbReference type="Gene3D" id="3.40.1090.10">
    <property type="entry name" value="Cytosolic phospholipase A2 catalytic domain"/>
    <property type="match status" value="1"/>
</dbReference>
<dbReference type="SUPFAM" id="SSF52151">
    <property type="entry name" value="FabD/lysophospholipase-like"/>
    <property type="match status" value="1"/>
</dbReference>
<keyword evidence="1 2" id="KW-0443">Lipid metabolism</keyword>
<sequence length="458" mass="49923">MRYLPSTAFAKRCVLCSSRLLRLIPSGSHLPLVDQQNILKREMGVAIASGVHTLNKVSGGGVAGKDNSLLGINLGNVATCSVANPSKSITYARRQQVLSPLSQLVTMKVLSSKMSTKDSSEDSPSSLLDKFKSRLGFKQSNYVSVRKEDIDNEVSKENAISEDIELKMEKVKNGGSLKDLGTSTDDEEIVSVTRDEVNPGVLWERREKDVKAEERRPLLTSPGFSFSAAGLLFPYHLGVCECLMEHGYLTENTPLAGSSAGALVCAVVASGLKMSDALLATKGLAKDCRDNGTAFRLGAVLRAYLETSLPEDAHLRSSGRIRVAVTQVFRQPRGLLVDQFDSKEDLINALHTSCFIPGYLAPRPVTLFRNRICVDGGITLFMPPTAAEKTIKVCAFSAAAWGIQGIEISPDYNPKESRASNRQLLNWALEPAGDDILDGLYELGYEDALVWVKRQRQQ</sequence>
<dbReference type="PANTHER" id="PTHR12406">
    <property type="entry name" value="CALCIUM-INDEPENDENT PHOSPHOLIPASE A2 IPLA2 -RELATED"/>
    <property type="match status" value="1"/>
</dbReference>
<keyword evidence="2 3" id="KW-0378">Hydrolase</keyword>
<dbReference type="InterPro" id="IPR033562">
    <property type="entry name" value="PLPL"/>
</dbReference>
<feature type="active site" description="Nucleophile" evidence="2">
    <location>
        <position position="259"/>
    </location>
</feature>
<dbReference type="PANTHER" id="PTHR12406:SF7">
    <property type="entry name" value="PATATIN-LIKE PHOSPHOLIPASE DOMAIN-CONTAINING PROTEIN 4"/>
    <property type="match status" value="1"/>
</dbReference>
<dbReference type="CDD" id="cd07224">
    <property type="entry name" value="Pat_like"/>
    <property type="match status" value="1"/>
</dbReference>
<proteinExistence type="inferred from homology"/>
<evidence type="ECO:0000313" key="5">
    <source>
        <dbReference type="EMBL" id="KAL2632363.1"/>
    </source>
</evidence>
<dbReference type="Pfam" id="PF01734">
    <property type="entry name" value="Patatin"/>
    <property type="match status" value="1"/>
</dbReference>
<dbReference type="AlphaFoldDB" id="A0ABD1YP50"/>
<comment type="similarity">
    <text evidence="3">Belongs to the patatin family.</text>
</comment>
<dbReference type="GO" id="GO:0016042">
    <property type="term" value="P:lipid catabolic process"/>
    <property type="evidence" value="ECO:0007669"/>
    <property type="project" value="UniProtKB-UniRule"/>
</dbReference>
<feature type="domain" description="PNPLA" evidence="4">
    <location>
        <begin position="224"/>
        <end position="389"/>
    </location>
</feature>
<feature type="active site" description="Proton acceptor" evidence="2">
    <location>
        <position position="375"/>
    </location>
</feature>
<evidence type="ECO:0000313" key="6">
    <source>
        <dbReference type="Proteomes" id="UP001605036"/>
    </source>
</evidence>
<dbReference type="EMBL" id="JBHFFA010000004">
    <property type="protein sequence ID" value="KAL2632363.1"/>
    <property type="molecule type" value="Genomic_DNA"/>
</dbReference>
<organism evidence="5 6">
    <name type="scientific">Riccia fluitans</name>
    <dbReference type="NCBI Taxonomy" id="41844"/>
    <lineage>
        <taxon>Eukaryota</taxon>
        <taxon>Viridiplantae</taxon>
        <taxon>Streptophyta</taxon>
        <taxon>Embryophyta</taxon>
        <taxon>Marchantiophyta</taxon>
        <taxon>Marchantiopsida</taxon>
        <taxon>Marchantiidae</taxon>
        <taxon>Marchantiales</taxon>
        <taxon>Ricciaceae</taxon>
        <taxon>Riccia</taxon>
    </lineage>
</organism>
<evidence type="ECO:0000259" key="4">
    <source>
        <dbReference type="PROSITE" id="PS51635"/>
    </source>
</evidence>
<keyword evidence="6" id="KW-1185">Reference proteome</keyword>
<protein>
    <recommendedName>
        <fullName evidence="3">Patatin</fullName>
        <ecNumber evidence="3">3.1.1.-</ecNumber>
    </recommendedName>
</protein>
<reference evidence="5 6" key="1">
    <citation type="submission" date="2024-09" db="EMBL/GenBank/DDBJ databases">
        <title>Chromosome-scale assembly of Riccia fluitans.</title>
        <authorList>
            <person name="Paukszto L."/>
            <person name="Sawicki J."/>
            <person name="Karawczyk K."/>
            <person name="Piernik-Szablinska J."/>
            <person name="Szczecinska M."/>
            <person name="Mazdziarz M."/>
        </authorList>
    </citation>
    <scope>NUCLEOTIDE SEQUENCE [LARGE SCALE GENOMIC DNA]</scope>
    <source>
        <strain evidence="5">Rf_01</strain>
        <tissue evidence="5">Aerial parts of the thallus</tissue>
    </source>
</reference>
<feature type="short sequence motif" description="GXSXG" evidence="2">
    <location>
        <begin position="257"/>
        <end position="261"/>
    </location>
</feature>
<comment type="caution">
    <text evidence="2">Lacks conserved residue(s) required for the propagation of feature annotation.</text>
</comment>
<accession>A0ABD1YP50</accession>
<keyword evidence="2 3" id="KW-0442">Lipid degradation</keyword>
<dbReference type="Proteomes" id="UP001605036">
    <property type="component" value="Unassembled WGS sequence"/>
</dbReference>
<dbReference type="GO" id="GO:0016787">
    <property type="term" value="F:hydrolase activity"/>
    <property type="evidence" value="ECO:0007669"/>
    <property type="project" value="UniProtKB-UniRule"/>
</dbReference>
<evidence type="ECO:0000256" key="1">
    <source>
        <dbReference type="ARBA" id="ARBA00023098"/>
    </source>
</evidence>